<dbReference type="Gene3D" id="3.40.630.30">
    <property type="match status" value="1"/>
</dbReference>
<organism evidence="3 4">
    <name type="scientific">Aspergillus calidoustus</name>
    <dbReference type="NCBI Taxonomy" id="454130"/>
    <lineage>
        <taxon>Eukaryota</taxon>
        <taxon>Fungi</taxon>
        <taxon>Dikarya</taxon>
        <taxon>Ascomycota</taxon>
        <taxon>Pezizomycotina</taxon>
        <taxon>Eurotiomycetes</taxon>
        <taxon>Eurotiomycetidae</taxon>
        <taxon>Eurotiales</taxon>
        <taxon>Aspergillaceae</taxon>
        <taxon>Aspergillus</taxon>
        <taxon>Aspergillus subgen. Nidulantes</taxon>
    </lineage>
</organism>
<accession>A0A0U5FSI8</accession>
<dbReference type="EMBL" id="CDMC01000003">
    <property type="protein sequence ID" value="CEL02198.1"/>
    <property type="molecule type" value="Genomic_DNA"/>
</dbReference>
<evidence type="ECO:0000259" key="2">
    <source>
        <dbReference type="PROSITE" id="PS51186"/>
    </source>
</evidence>
<dbReference type="Proteomes" id="UP000054771">
    <property type="component" value="Unassembled WGS sequence"/>
</dbReference>
<gene>
    <name evidence="3" type="ORF">ASPCAL03370</name>
</gene>
<dbReference type="OrthoDB" id="2129362at2759"/>
<dbReference type="SUPFAM" id="SSF55729">
    <property type="entry name" value="Acyl-CoA N-acyltransferases (Nat)"/>
    <property type="match status" value="1"/>
</dbReference>
<sequence length="232" mass="25408">MHPTIRPAVPSDLAQIRSINTHYIRNTVLTFVQHPPVTATYRAKFEDITGRGLPYLVAVDASSRDEDGSRDGAGNDSDLVLGYAYLAPFRGTMLSYASTVELTLYVRPGYQSQGVGSGLLDGLLEAARGARHLGFEVIGSGFEETHVPGSNTPGEEKKPGDKVFGVDPEDGEPGARIRSIMAIMAIDPEGPDHGDALRRWYVSRGFVERGRMKKVGFKRGFWVDTVCLQYMM</sequence>
<name>A0A0U5FSI8_ASPCI</name>
<feature type="domain" description="N-acetyltransferase" evidence="2">
    <location>
        <begin position="3"/>
        <end position="189"/>
    </location>
</feature>
<evidence type="ECO:0000313" key="3">
    <source>
        <dbReference type="EMBL" id="CEL02198.1"/>
    </source>
</evidence>
<evidence type="ECO:0000256" key="1">
    <source>
        <dbReference type="SAM" id="MobiDB-lite"/>
    </source>
</evidence>
<dbReference type="Pfam" id="PF00583">
    <property type="entry name" value="Acetyltransf_1"/>
    <property type="match status" value="1"/>
</dbReference>
<dbReference type="OMA" id="YMKWGFV"/>
<proteinExistence type="predicted"/>
<reference evidence="4" key="1">
    <citation type="journal article" date="2016" name="Genome Announc.">
        <title>Draft genome sequences of fungus Aspergillus calidoustus.</title>
        <authorList>
            <person name="Horn F."/>
            <person name="Linde J."/>
            <person name="Mattern D.J."/>
            <person name="Walther G."/>
            <person name="Guthke R."/>
            <person name="Scherlach K."/>
            <person name="Martin K."/>
            <person name="Brakhage A.A."/>
            <person name="Petzke L."/>
            <person name="Valiante V."/>
        </authorList>
    </citation>
    <scope>NUCLEOTIDE SEQUENCE [LARGE SCALE GENOMIC DNA]</scope>
    <source>
        <strain evidence="4">SF006504</strain>
    </source>
</reference>
<feature type="region of interest" description="Disordered" evidence="1">
    <location>
        <begin position="144"/>
        <end position="169"/>
    </location>
</feature>
<dbReference type="PROSITE" id="PS51186">
    <property type="entry name" value="GNAT"/>
    <property type="match status" value="1"/>
</dbReference>
<evidence type="ECO:0000313" key="4">
    <source>
        <dbReference type="Proteomes" id="UP000054771"/>
    </source>
</evidence>
<dbReference type="InterPro" id="IPR016181">
    <property type="entry name" value="Acyl_CoA_acyltransferase"/>
</dbReference>
<dbReference type="CDD" id="cd04301">
    <property type="entry name" value="NAT_SF"/>
    <property type="match status" value="1"/>
</dbReference>
<protein>
    <recommendedName>
        <fullName evidence="2">N-acetyltransferase domain-containing protein</fullName>
    </recommendedName>
</protein>
<keyword evidence="4" id="KW-1185">Reference proteome</keyword>
<dbReference type="STRING" id="454130.A0A0U5FSI8"/>
<dbReference type="AlphaFoldDB" id="A0A0U5FSI8"/>
<dbReference type="GO" id="GO:0016747">
    <property type="term" value="F:acyltransferase activity, transferring groups other than amino-acyl groups"/>
    <property type="evidence" value="ECO:0007669"/>
    <property type="project" value="InterPro"/>
</dbReference>
<dbReference type="InterPro" id="IPR000182">
    <property type="entry name" value="GNAT_dom"/>
</dbReference>